<proteinExistence type="predicted"/>
<feature type="non-terminal residue" evidence="1">
    <location>
        <position position="1"/>
    </location>
</feature>
<evidence type="ECO:0000313" key="1">
    <source>
        <dbReference type="EMBL" id="CAG8771438.1"/>
    </source>
</evidence>
<comment type="caution">
    <text evidence="1">The sequence shown here is derived from an EMBL/GenBank/DDBJ whole genome shotgun (WGS) entry which is preliminary data.</text>
</comment>
<name>A0ACA9QZW9_9GLOM</name>
<accession>A0ACA9QZW9</accession>
<evidence type="ECO:0000313" key="2">
    <source>
        <dbReference type="Proteomes" id="UP000789702"/>
    </source>
</evidence>
<dbReference type="EMBL" id="CAJVPU010057065">
    <property type="protein sequence ID" value="CAG8771438.1"/>
    <property type="molecule type" value="Genomic_DNA"/>
</dbReference>
<protein>
    <submittedName>
        <fullName evidence="1">2633_t:CDS:1</fullName>
    </submittedName>
</protein>
<feature type="non-terminal residue" evidence="1">
    <location>
        <position position="184"/>
    </location>
</feature>
<dbReference type="Proteomes" id="UP000789702">
    <property type="component" value="Unassembled WGS sequence"/>
</dbReference>
<keyword evidence="2" id="KW-1185">Reference proteome</keyword>
<organism evidence="1 2">
    <name type="scientific">Dentiscutata heterogama</name>
    <dbReference type="NCBI Taxonomy" id="1316150"/>
    <lineage>
        <taxon>Eukaryota</taxon>
        <taxon>Fungi</taxon>
        <taxon>Fungi incertae sedis</taxon>
        <taxon>Mucoromycota</taxon>
        <taxon>Glomeromycotina</taxon>
        <taxon>Glomeromycetes</taxon>
        <taxon>Diversisporales</taxon>
        <taxon>Gigasporaceae</taxon>
        <taxon>Dentiscutata</taxon>
    </lineage>
</organism>
<sequence length="184" mass="20855">LENGAYLYPIRVGWQTVLEISNKNFYTQVLEGNEKNEHQPGYRCQVELKISDIEETPSPAITSLYRRICQNSHTNFSGPQVLGWDNSNILKQSLTGIEFRPFLIRIDKYIIYITALGCPNEAGAGVGYTAIFTGEHLGKCAKYTQYIDLGGCHIEIYQDGVLKYHCIGKTPNEVWKASKKLKKF</sequence>
<reference evidence="1" key="1">
    <citation type="submission" date="2021-06" db="EMBL/GenBank/DDBJ databases">
        <authorList>
            <person name="Kallberg Y."/>
            <person name="Tangrot J."/>
            <person name="Rosling A."/>
        </authorList>
    </citation>
    <scope>NUCLEOTIDE SEQUENCE</scope>
    <source>
        <strain evidence="1">IL203A</strain>
    </source>
</reference>
<gene>
    <name evidence="1" type="ORF">DHETER_LOCUS15856</name>
</gene>